<dbReference type="Gene3D" id="1.10.8.60">
    <property type="match status" value="1"/>
</dbReference>
<accession>A0A0F3P821</accession>
<dbReference type="InterPro" id="IPR055199">
    <property type="entry name" value="Hda_lid"/>
</dbReference>
<evidence type="ECO:0000313" key="3">
    <source>
        <dbReference type="Proteomes" id="UP000033671"/>
    </source>
</evidence>
<dbReference type="EMBL" id="LAOA01000031">
    <property type="protein sequence ID" value="KJV76087.1"/>
    <property type="molecule type" value="Genomic_DNA"/>
</dbReference>
<comment type="caution">
    <text evidence="2">The sequence shown here is derived from an EMBL/GenBank/DDBJ whole genome shotgun (WGS) entry which is preliminary data.</text>
</comment>
<dbReference type="GO" id="GO:0003688">
    <property type="term" value="F:DNA replication origin binding"/>
    <property type="evidence" value="ECO:0007669"/>
    <property type="project" value="TreeGrafter"/>
</dbReference>
<protein>
    <submittedName>
        <fullName evidence="2">Bacterial dnaA family protein</fullName>
    </submittedName>
</protein>
<dbReference type="Proteomes" id="UP000033671">
    <property type="component" value="Unassembled WGS sequence"/>
</dbReference>
<dbReference type="SUPFAM" id="SSF52540">
    <property type="entry name" value="P-loop containing nucleoside triphosphate hydrolases"/>
    <property type="match status" value="1"/>
</dbReference>
<dbReference type="GO" id="GO:0006270">
    <property type="term" value="P:DNA replication initiation"/>
    <property type="evidence" value="ECO:0007669"/>
    <property type="project" value="TreeGrafter"/>
</dbReference>
<dbReference type="RefSeq" id="WP_045917041.1">
    <property type="nucleotide sequence ID" value="NZ_LAOA01000031.1"/>
</dbReference>
<name>A0A0F3P821_ORITS</name>
<sequence length="216" mass="25292">MQHTINFPNNSKYLEEDYIITSSNFDAYQLIKNWPSMWGITPYSKSLLVCGPPSSGKTYLANIWQRYANAVFMSSSDNIDQFYQMKPSFIIEDIDKTHWTDKKLLHIFNILHENNKFLMLTCSMSPTNFILQDLTSRLSAVLTIKLHRPDDEMMKIVLMKAFSERSLKVSTEIINYLSSRLTREFSIIHDTVKLIDKYSLEHKRNITIPLLKELLK</sequence>
<proteinExistence type="predicted"/>
<organism evidence="2 3">
    <name type="scientific">Orientia tsutsugamushi str. TA716</name>
    <dbReference type="NCBI Taxonomy" id="1359175"/>
    <lineage>
        <taxon>Bacteria</taxon>
        <taxon>Pseudomonadati</taxon>
        <taxon>Pseudomonadota</taxon>
        <taxon>Alphaproteobacteria</taxon>
        <taxon>Rickettsiales</taxon>
        <taxon>Rickettsiaceae</taxon>
        <taxon>Rickettsieae</taxon>
        <taxon>Orientia</taxon>
    </lineage>
</organism>
<dbReference type="NCBIfam" id="NF005149">
    <property type="entry name" value="PRK06620.1"/>
    <property type="match status" value="1"/>
</dbReference>
<evidence type="ECO:0000259" key="1">
    <source>
        <dbReference type="Pfam" id="PF22688"/>
    </source>
</evidence>
<dbReference type="Pfam" id="PF22688">
    <property type="entry name" value="Hda_lid"/>
    <property type="match status" value="1"/>
</dbReference>
<dbReference type="PATRIC" id="fig|1359175.3.peg.1826"/>
<dbReference type="PANTHER" id="PTHR30050">
    <property type="entry name" value="CHROMOSOMAL REPLICATION INITIATOR PROTEIN DNAA"/>
    <property type="match status" value="1"/>
</dbReference>
<reference evidence="2 3" key="1">
    <citation type="submission" date="2015-01" db="EMBL/GenBank/DDBJ databases">
        <title>Genome Sequencing of Rickettsiales.</title>
        <authorList>
            <person name="Daugherty S.C."/>
            <person name="Su Q."/>
            <person name="Abolude K."/>
            <person name="Beier-Sexton M."/>
            <person name="Carlyon J.A."/>
            <person name="Carter R."/>
            <person name="Day N.P."/>
            <person name="Dumler S.J."/>
            <person name="Dyachenko V."/>
            <person name="Godinez A."/>
            <person name="Kurtti T.J."/>
            <person name="Lichay M."/>
            <person name="Mullins K.E."/>
            <person name="Ott S."/>
            <person name="Pappas-Brown V."/>
            <person name="Paris D.H."/>
            <person name="Patel P."/>
            <person name="Richards A.L."/>
            <person name="Sadzewicz L."/>
            <person name="Sears K."/>
            <person name="Seidman D."/>
            <person name="Sengamalay N."/>
            <person name="Stenos J."/>
            <person name="Tallon L.J."/>
            <person name="Vincent G."/>
            <person name="Fraser C.M."/>
            <person name="Munderloh U."/>
            <person name="Dunning-Hotopp J.C."/>
        </authorList>
    </citation>
    <scope>NUCLEOTIDE SEQUENCE [LARGE SCALE GENOMIC DNA]</scope>
    <source>
        <strain evidence="2 3">TA716</strain>
    </source>
</reference>
<gene>
    <name evidence="2" type="ORF">OTSTA716_0952</name>
</gene>
<dbReference type="GO" id="GO:0005886">
    <property type="term" value="C:plasma membrane"/>
    <property type="evidence" value="ECO:0007669"/>
    <property type="project" value="TreeGrafter"/>
</dbReference>
<evidence type="ECO:0000313" key="2">
    <source>
        <dbReference type="EMBL" id="KJV76087.1"/>
    </source>
</evidence>
<dbReference type="InterPro" id="IPR027417">
    <property type="entry name" value="P-loop_NTPase"/>
</dbReference>
<feature type="domain" description="Hda lid" evidence="1">
    <location>
        <begin position="151"/>
        <end position="215"/>
    </location>
</feature>
<dbReference type="Gene3D" id="3.40.50.300">
    <property type="entry name" value="P-loop containing nucleotide triphosphate hydrolases"/>
    <property type="match status" value="1"/>
</dbReference>
<dbReference type="PANTHER" id="PTHR30050:SF5">
    <property type="entry name" value="DNAA REGULATORY INACTIVATOR HDA"/>
    <property type="match status" value="1"/>
</dbReference>
<dbReference type="AlphaFoldDB" id="A0A0F3P821"/>